<gene>
    <name evidence="1" type="ORF">THSYN_06405</name>
</gene>
<dbReference type="AlphaFoldDB" id="A0A2K8U5F1"/>
<keyword evidence="2" id="KW-1185">Reference proteome</keyword>
<name>A0A2K8U5F1_9GAMM</name>
<organism evidence="1 2">
    <name type="scientific">Candidatus Thiodictyon syntrophicum</name>
    <dbReference type="NCBI Taxonomy" id="1166950"/>
    <lineage>
        <taxon>Bacteria</taxon>
        <taxon>Pseudomonadati</taxon>
        <taxon>Pseudomonadota</taxon>
        <taxon>Gammaproteobacteria</taxon>
        <taxon>Chromatiales</taxon>
        <taxon>Chromatiaceae</taxon>
        <taxon>Thiodictyon</taxon>
    </lineage>
</organism>
<dbReference type="KEGG" id="tsy:THSYN_06405"/>
<evidence type="ECO:0000313" key="2">
    <source>
        <dbReference type="Proteomes" id="UP000232638"/>
    </source>
</evidence>
<evidence type="ECO:0000313" key="1">
    <source>
        <dbReference type="EMBL" id="AUB80619.1"/>
    </source>
</evidence>
<dbReference type="EMBL" id="CP020370">
    <property type="protein sequence ID" value="AUB80619.1"/>
    <property type="molecule type" value="Genomic_DNA"/>
</dbReference>
<dbReference type="Pfam" id="PF19570">
    <property type="entry name" value="DUF6088"/>
    <property type="match status" value="1"/>
</dbReference>
<dbReference type="InterPro" id="IPR045738">
    <property type="entry name" value="DUF6088"/>
</dbReference>
<dbReference type="Proteomes" id="UP000232638">
    <property type="component" value="Chromosome"/>
</dbReference>
<accession>A0A2K8U5F1</accession>
<reference evidence="1 2" key="1">
    <citation type="submission" date="2017-03" db="EMBL/GenBank/DDBJ databases">
        <title>Complete genome sequence of Candidatus 'Thiodictyon syntrophicum' sp. nov. strain Cad16T, a photolithoautotroph purple sulfur bacterium isolated from an alpine meromictic lake.</title>
        <authorList>
            <person name="Luedin S.M."/>
            <person name="Pothier J.F."/>
            <person name="Danza F."/>
            <person name="Storelli N."/>
            <person name="Wittwer M."/>
            <person name="Tonolla M."/>
        </authorList>
    </citation>
    <scope>NUCLEOTIDE SEQUENCE [LARGE SCALE GENOMIC DNA]</scope>
    <source>
        <strain evidence="1 2">Cad16T</strain>
    </source>
</reference>
<evidence type="ECO:0008006" key="3">
    <source>
        <dbReference type="Google" id="ProtNLM"/>
    </source>
</evidence>
<proteinExistence type="predicted"/>
<protein>
    <recommendedName>
        <fullName evidence="3">Type IV toxin-antitoxin system AbiEi family antitoxin domain-containing protein</fullName>
    </recommendedName>
</protein>
<sequence>MGKHSTSIATQIQEHILAGKPGQVFSPRDFLGLSSRDAIDHALSRLCGNGSLRKVARGLYALPQRHPLFGELSVTSDAVARALAGRDALRLQPAGAYAANQLGLTEQVPMKLLYLTDGPSRLIQVDGREIVLKKTTPRNMKTAGRISGTVIQALRWLGKDAVNDQVIDKLRRRLSDSDLAVLRQDAPLAPAWWITTALRRVADERLPTTSNCE</sequence>